<keyword evidence="3" id="KW-0645">Protease</keyword>
<dbReference type="InterPro" id="IPR002933">
    <property type="entry name" value="Peptidase_M20"/>
</dbReference>
<dbReference type="PRINTS" id="PR00934">
    <property type="entry name" value="XHISDIPTASE"/>
</dbReference>
<dbReference type="GO" id="GO:0046872">
    <property type="term" value="F:metal ion binding"/>
    <property type="evidence" value="ECO:0007669"/>
    <property type="project" value="UniProtKB-KW"/>
</dbReference>
<dbReference type="VEuPathDB" id="TrichDB:TVAG_090090"/>
<dbReference type="NCBIfam" id="TIGR01893">
    <property type="entry name" value="aa-his-dipept"/>
    <property type="match status" value="1"/>
</dbReference>
<comment type="cofactor">
    <cofactor evidence="1">
        <name>Co(2+)</name>
        <dbReference type="ChEBI" id="CHEBI:48828"/>
    </cofactor>
</comment>
<dbReference type="SMR" id="A2EZN6"/>
<dbReference type="RefSeq" id="XP_001314418.1">
    <property type="nucleotide sequence ID" value="XM_001314399.1"/>
</dbReference>
<feature type="domain" description="Peptidase M20 dimerisation" evidence="9">
    <location>
        <begin position="221"/>
        <end position="298"/>
    </location>
</feature>
<dbReference type="GO" id="GO:0005829">
    <property type="term" value="C:cytosol"/>
    <property type="evidence" value="ECO:0000318"/>
    <property type="project" value="GO_Central"/>
</dbReference>
<evidence type="ECO:0000256" key="1">
    <source>
        <dbReference type="ARBA" id="ARBA00001941"/>
    </source>
</evidence>
<evidence type="ECO:0000256" key="5">
    <source>
        <dbReference type="ARBA" id="ARBA00022801"/>
    </source>
</evidence>
<dbReference type="InterPro" id="IPR001160">
    <property type="entry name" value="Peptidase_M20C"/>
</dbReference>
<name>A2EZN6_TRIV3</name>
<dbReference type="OMA" id="DHAGLEC"/>
<evidence type="ECO:0000256" key="2">
    <source>
        <dbReference type="ARBA" id="ARBA00001947"/>
    </source>
</evidence>
<dbReference type="InParanoid" id="A2EZN6"/>
<dbReference type="PIRSF" id="PIRSF016599">
    <property type="entry name" value="Xaa-His_dipept"/>
    <property type="match status" value="1"/>
</dbReference>
<evidence type="ECO:0000259" key="9">
    <source>
        <dbReference type="Pfam" id="PF07687"/>
    </source>
</evidence>
<keyword evidence="6" id="KW-0862">Zinc</keyword>
<dbReference type="GO" id="GO:0043171">
    <property type="term" value="P:peptide catabolic process"/>
    <property type="evidence" value="ECO:0000318"/>
    <property type="project" value="GO_Central"/>
</dbReference>
<dbReference type="Gene3D" id="3.40.630.10">
    <property type="entry name" value="Zn peptidases"/>
    <property type="match status" value="2"/>
</dbReference>
<evidence type="ECO:0000256" key="4">
    <source>
        <dbReference type="ARBA" id="ARBA00022723"/>
    </source>
</evidence>
<keyword evidence="5" id="KW-0378">Hydrolase</keyword>
<dbReference type="Pfam" id="PF01546">
    <property type="entry name" value="Peptidase_M20"/>
    <property type="match status" value="1"/>
</dbReference>
<dbReference type="STRING" id="5722.A2EZN6"/>
<dbReference type="GO" id="GO:0006508">
    <property type="term" value="P:proteolysis"/>
    <property type="evidence" value="ECO:0007669"/>
    <property type="project" value="UniProtKB-KW"/>
</dbReference>
<keyword evidence="4" id="KW-0479">Metal-binding</keyword>
<dbReference type="GO" id="GO:0070573">
    <property type="term" value="F:metallodipeptidase activity"/>
    <property type="evidence" value="ECO:0000318"/>
    <property type="project" value="GO_Central"/>
</dbReference>
<keyword evidence="7" id="KW-0482">Metalloprotease</keyword>
<proteinExistence type="predicted"/>
<protein>
    <submittedName>
        <fullName evidence="10">Clan MH, family M20, peptidase T-like metallopeptidase</fullName>
    </submittedName>
</protein>
<dbReference type="CDD" id="cd03890">
    <property type="entry name" value="M20_pepD"/>
    <property type="match status" value="1"/>
</dbReference>
<dbReference type="PANTHER" id="PTHR43501">
    <property type="entry name" value="CYTOSOL NON-SPECIFIC DIPEPTIDASE"/>
    <property type="match status" value="1"/>
</dbReference>
<dbReference type="KEGG" id="tva:4759702"/>
<dbReference type="InterPro" id="IPR011650">
    <property type="entry name" value="Peptidase_M20_dimer"/>
</dbReference>
<dbReference type="EMBL" id="DS113554">
    <property type="protein sequence ID" value="EAY01874.1"/>
    <property type="molecule type" value="Genomic_DNA"/>
</dbReference>
<evidence type="ECO:0000256" key="3">
    <source>
        <dbReference type="ARBA" id="ARBA00022670"/>
    </source>
</evidence>
<dbReference type="AlphaFoldDB" id="A2EZN6"/>
<reference evidence="10" key="1">
    <citation type="submission" date="2006-10" db="EMBL/GenBank/DDBJ databases">
        <authorList>
            <person name="Amadeo P."/>
            <person name="Zhao Q."/>
            <person name="Wortman J."/>
            <person name="Fraser-Liggett C."/>
            <person name="Carlton J."/>
        </authorList>
    </citation>
    <scope>NUCLEOTIDE SEQUENCE</scope>
    <source>
        <strain evidence="10">G3</strain>
    </source>
</reference>
<dbReference type="OrthoDB" id="191370at2759"/>
<organism evidence="10 11">
    <name type="scientific">Trichomonas vaginalis (strain ATCC PRA-98 / G3)</name>
    <dbReference type="NCBI Taxonomy" id="412133"/>
    <lineage>
        <taxon>Eukaryota</taxon>
        <taxon>Metamonada</taxon>
        <taxon>Parabasalia</taxon>
        <taxon>Trichomonadida</taxon>
        <taxon>Trichomonadidae</taxon>
        <taxon>Trichomonas</taxon>
    </lineage>
</organism>
<gene>
    <name evidence="10" type="ORF">TVAG_090090</name>
</gene>
<sequence>MEASALMRPYKVELLKQLPQDYSLIFKWFIALTELNRPSYHTKEAMATVIEWFKKMGATAEPDTYGNCLFTIPATPGKENVPSLVIQGHLDIVAVGKFEEGGKVPLKIENGYLTSGVSTIGSDDGIAVAVMLALCEDKDKFEHGPLEFLVTVDEEVGLYGATKLPGPPYIKSRALLNIDSEEWDTFYTSCAGGINMFYEYDVHRDEYAGKTLKVAVTDFVSGHTGLMINEGRANAVKWMVRLLQETKNTIPFRLVDIAGGDKHNAIPESCVAHVVVENVDAFKAKMTELHQAAYNEYKAIEKKNPKINFEEVEAKKAMTEADSTKILDLITTLYHGVWMMHPEIKGLVNTSQSVSVTKFDGDHLFINVFARTNEVTQMEFLINTAEAVGRMAGVTVRIPKDEMVKPWPAALTSRITDSSVSAFEKLYGKKPNITGIHAGLECGAIQNQGYPDLEAISFGPEIHGAHTVNEEAEIASCCKCYQLALEIVKEWAK</sequence>
<dbReference type="FunFam" id="3.40.630.10:FF:000018">
    <property type="entry name" value="Aminoacyl-histidine dipeptidase PepD"/>
    <property type="match status" value="1"/>
</dbReference>
<dbReference type="VEuPathDB" id="TrichDB:TVAGG3_0186390"/>
<evidence type="ECO:0000256" key="6">
    <source>
        <dbReference type="ARBA" id="ARBA00022833"/>
    </source>
</evidence>
<comment type="cofactor">
    <cofactor evidence="2">
        <name>Zn(2+)</name>
        <dbReference type="ChEBI" id="CHEBI:29105"/>
    </cofactor>
</comment>
<dbReference type="FunFam" id="3.40.630.10:FF:000015">
    <property type="entry name" value="Aminoacyl-histidine dipeptidase PepD"/>
    <property type="match status" value="1"/>
</dbReference>
<keyword evidence="11" id="KW-1185">Reference proteome</keyword>
<keyword evidence="8" id="KW-0170">Cobalt</keyword>
<dbReference type="Pfam" id="PF07687">
    <property type="entry name" value="M20_dimer"/>
    <property type="match status" value="1"/>
</dbReference>
<accession>A2EZN6</accession>
<dbReference type="SUPFAM" id="SSF53187">
    <property type="entry name" value="Zn-dependent exopeptidases"/>
    <property type="match status" value="1"/>
</dbReference>
<evidence type="ECO:0000313" key="11">
    <source>
        <dbReference type="Proteomes" id="UP000001542"/>
    </source>
</evidence>
<evidence type="ECO:0000256" key="7">
    <source>
        <dbReference type="ARBA" id="ARBA00023049"/>
    </source>
</evidence>
<reference evidence="10" key="2">
    <citation type="journal article" date="2007" name="Science">
        <title>Draft genome sequence of the sexually transmitted pathogen Trichomonas vaginalis.</title>
        <authorList>
            <person name="Carlton J.M."/>
            <person name="Hirt R.P."/>
            <person name="Silva J.C."/>
            <person name="Delcher A.L."/>
            <person name="Schatz M."/>
            <person name="Zhao Q."/>
            <person name="Wortman J.R."/>
            <person name="Bidwell S.L."/>
            <person name="Alsmark U.C.M."/>
            <person name="Besteiro S."/>
            <person name="Sicheritz-Ponten T."/>
            <person name="Noel C.J."/>
            <person name="Dacks J.B."/>
            <person name="Foster P.G."/>
            <person name="Simillion C."/>
            <person name="Van de Peer Y."/>
            <person name="Miranda-Saavedra D."/>
            <person name="Barton G.J."/>
            <person name="Westrop G.D."/>
            <person name="Mueller S."/>
            <person name="Dessi D."/>
            <person name="Fiori P.L."/>
            <person name="Ren Q."/>
            <person name="Paulsen I."/>
            <person name="Zhang H."/>
            <person name="Bastida-Corcuera F.D."/>
            <person name="Simoes-Barbosa A."/>
            <person name="Brown M.T."/>
            <person name="Hayes R.D."/>
            <person name="Mukherjee M."/>
            <person name="Okumura C.Y."/>
            <person name="Schneider R."/>
            <person name="Smith A.J."/>
            <person name="Vanacova S."/>
            <person name="Villalvazo M."/>
            <person name="Haas B.J."/>
            <person name="Pertea M."/>
            <person name="Feldblyum T.V."/>
            <person name="Utterback T.R."/>
            <person name="Shu C.L."/>
            <person name="Osoegawa K."/>
            <person name="de Jong P.J."/>
            <person name="Hrdy I."/>
            <person name="Horvathova L."/>
            <person name="Zubacova Z."/>
            <person name="Dolezal P."/>
            <person name="Malik S.B."/>
            <person name="Logsdon J.M. Jr."/>
            <person name="Henze K."/>
            <person name="Gupta A."/>
            <person name="Wang C.C."/>
            <person name="Dunne R.L."/>
            <person name="Upcroft J.A."/>
            <person name="Upcroft P."/>
            <person name="White O."/>
            <person name="Salzberg S.L."/>
            <person name="Tang P."/>
            <person name="Chiu C.-H."/>
            <person name="Lee Y.-S."/>
            <person name="Embley T.M."/>
            <person name="Coombs G.H."/>
            <person name="Mottram J.C."/>
            <person name="Tachezy J."/>
            <person name="Fraser-Liggett C.M."/>
            <person name="Johnson P.J."/>
        </authorList>
    </citation>
    <scope>NUCLEOTIDE SEQUENCE [LARGE SCALE GENOMIC DNA]</scope>
    <source>
        <strain evidence="10">G3</strain>
    </source>
</reference>
<evidence type="ECO:0000256" key="8">
    <source>
        <dbReference type="ARBA" id="ARBA00023285"/>
    </source>
</evidence>
<dbReference type="PANTHER" id="PTHR43501:SF1">
    <property type="entry name" value="CYTOSOL NON-SPECIFIC DIPEPTIDASE"/>
    <property type="match status" value="1"/>
</dbReference>
<evidence type="ECO:0000313" key="10">
    <source>
        <dbReference type="EMBL" id="EAY01874.1"/>
    </source>
</evidence>
<dbReference type="Proteomes" id="UP000001542">
    <property type="component" value="Unassembled WGS sequence"/>
</dbReference>
<dbReference type="eggNOG" id="ENOG502QRV8">
    <property type="taxonomic scope" value="Eukaryota"/>
</dbReference>